<evidence type="ECO:0000313" key="1">
    <source>
        <dbReference type="EMBL" id="KAK6362557.1"/>
    </source>
</evidence>
<dbReference type="EMBL" id="JAVHNS010000001">
    <property type="protein sequence ID" value="KAK6362557.1"/>
    <property type="molecule type" value="Genomic_DNA"/>
</dbReference>
<protein>
    <submittedName>
        <fullName evidence="1">Uncharacterized protein</fullName>
    </submittedName>
</protein>
<dbReference type="Proteomes" id="UP001373714">
    <property type="component" value="Unassembled WGS sequence"/>
</dbReference>
<reference evidence="1 2" key="1">
    <citation type="submission" date="2019-10" db="EMBL/GenBank/DDBJ databases">
        <authorList>
            <person name="Palmer J.M."/>
        </authorList>
    </citation>
    <scope>NUCLEOTIDE SEQUENCE [LARGE SCALE GENOMIC DNA]</scope>
    <source>
        <strain evidence="1 2">TWF730</strain>
    </source>
</reference>
<keyword evidence="2" id="KW-1185">Reference proteome</keyword>
<organism evidence="1 2">
    <name type="scientific">Orbilia blumenaviensis</name>
    <dbReference type="NCBI Taxonomy" id="1796055"/>
    <lineage>
        <taxon>Eukaryota</taxon>
        <taxon>Fungi</taxon>
        <taxon>Dikarya</taxon>
        <taxon>Ascomycota</taxon>
        <taxon>Pezizomycotina</taxon>
        <taxon>Orbiliomycetes</taxon>
        <taxon>Orbiliales</taxon>
        <taxon>Orbiliaceae</taxon>
        <taxon>Orbilia</taxon>
    </lineage>
</organism>
<dbReference type="AlphaFoldDB" id="A0AAV9VMC7"/>
<name>A0AAV9VMC7_9PEZI</name>
<accession>A0AAV9VMC7</accession>
<comment type="caution">
    <text evidence="1">The sequence shown here is derived from an EMBL/GenBank/DDBJ whole genome shotgun (WGS) entry which is preliminary data.</text>
</comment>
<sequence>MFLSAVSHADYPALLQLVHRFEVNINVLMCTLYVDSYGDNLGRLARSPSAELQGPLQKLHGIKRSSSSSGNLSYYWTVLLSSHTWLSIPKRKDEPLIQDTDTGGIGLYQSV</sequence>
<proteinExistence type="predicted"/>
<gene>
    <name evidence="1" type="ORF">TWF730_000015</name>
</gene>
<evidence type="ECO:0000313" key="2">
    <source>
        <dbReference type="Proteomes" id="UP001373714"/>
    </source>
</evidence>